<dbReference type="GO" id="GO:0004672">
    <property type="term" value="F:protein kinase activity"/>
    <property type="evidence" value="ECO:0007669"/>
    <property type="project" value="InterPro"/>
</dbReference>
<dbReference type="CDD" id="cd05121">
    <property type="entry name" value="ABC1_ADCK3-like"/>
    <property type="match status" value="1"/>
</dbReference>
<keyword evidence="2" id="KW-0472">Membrane</keyword>
<dbReference type="Proteomes" id="UP000249354">
    <property type="component" value="Unassembled WGS sequence"/>
</dbReference>
<evidence type="ECO:0000259" key="3">
    <source>
        <dbReference type="PROSITE" id="PS50011"/>
    </source>
</evidence>
<keyword evidence="2" id="KW-1133">Transmembrane helix</keyword>
<dbReference type="Gene3D" id="1.10.510.10">
    <property type="entry name" value="Transferase(Phosphotransferase) domain 1"/>
    <property type="match status" value="1"/>
</dbReference>
<dbReference type="EMBL" id="QBMC01000206">
    <property type="protein sequence ID" value="PZO10768.1"/>
    <property type="molecule type" value="Genomic_DNA"/>
</dbReference>
<accession>A0A2W4VV40</accession>
<dbReference type="SMART" id="SM00220">
    <property type="entry name" value="S_TKc"/>
    <property type="match status" value="1"/>
</dbReference>
<keyword evidence="2" id="KW-0812">Transmembrane</keyword>
<proteinExistence type="inferred from homology"/>
<reference evidence="4 5" key="2">
    <citation type="submission" date="2018-06" db="EMBL/GenBank/DDBJ databases">
        <title>Metagenomic assembly of (sub)arctic Cyanobacteria and their associated microbiome from non-axenic cultures.</title>
        <authorList>
            <person name="Baurain D."/>
        </authorList>
    </citation>
    <scope>NUCLEOTIDE SEQUENCE [LARGE SCALE GENOMIC DNA]</scope>
    <source>
        <strain evidence="4">ULC129bin1</strain>
    </source>
</reference>
<evidence type="ECO:0000313" key="5">
    <source>
        <dbReference type="Proteomes" id="UP000249354"/>
    </source>
</evidence>
<dbReference type="Pfam" id="PF03109">
    <property type="entry name" value="ABC1"/>
    <property type="match status" value="1"/>
</dbReference>
<dbReference type="SUPFAM" id="SSF56112">
    <property type="entry name" value="Protein kinase-like (PK-like)"/>
    <property type="match status" value="1"/>
</dbReference>
<evidence type="ECO:0000256" key="1">
    <source>
        <dbReference type="ARBA" id="ARBA00009670"/>
    </source>
</evidence>
<dbReference type="PROSITE" id="PS50011">
    <property type="entry name" value="PROTEIN_KINASE_DOM"/>
    <property type="match status" value="1"/>
</dbReference>
<reference evidence="5" key="1">
    <citation type="submission" date="2018-04" db="EMBL/GenBank/DDBJ databases">
        <authorList>
            <person name="Cornet L."/>
        </authorList>
    </citation>
    <scope>NUCLEOTIDE SEQUENCE [LARGE SCALE GENOMIC DNA]</scope>
</reference>
<evidence type="ECO:0000313" key="4">
    <source>
        <dbReference type="EMBL" id="PZO10768.1"/>
    </source>
</evidence>
<feature type="domain" description="Protein kinase" evidence="3">
    <location>
        <begin position="198"/>
        <end position="527"/>
    </location>
</feature>
<dbReference type="AlphaFoldDB" id="A0A2W4VV40"/>
<dbReference type="InterPro" id="IPR050154">
    <property type="entry name" value="UbiB_kinase"/>
</dbReference>
<dbReference type="PANTHER" id="PTHR10566:SF128">
    <property type="entry name" value="UBIB DOMAIN CONTAINING KINASE"/>
    <property type="match status" value="1"/>
</dbReference>
<protein>
    <recommendedName>
        <fullName evidence="3">Protein kinase domain-containing protein</fullName>
    </recommendedName>
</protein>
<feature type="transmembrane region" description="Helical" evidence="2">
    <location>
        <begin position="94"/>
        <end position="114"/>
    </location>
</feature>
<evidence type="ECO:0000256" key="2">
    <source>
        <dbReference type="SAM" id="Phobius"/>
    </source>
</evidence>
<dbReference type="InterPro" id="IPR004147">
    <property type="entry name" value="ABC1_dom"/>
</dbReference>
<name>A0A2W4VV40_9CYAN</name>
<dbReference type="GO" id="GO:0005524">
    <property type="term" value="F:ATP binding"/>
    <property type="evidence" value="ECO:0007669"/>
    <property type="project" value="InterPro"/>
</dbReference>
<comment type="similarity">
    <text evidence="1">Belongs to the protein kinase superfamily. ADCK protein kinase family.</text>
</comment>
<dbReference type="PANTHER" id="PTHR10566">
    <property type="entry name" value="CHAPERONE-ACTIVITY OF BC1 COMPLEX CABC1 -RELATED"/>
    <property type="match status" value="1"/>
</dbReference>
<gene>
    <name evidence="4" type="ORF">DCF25_20190</name>
</gene>
<sequence length="690" mass="76426">MCAASPDLFSRPAQSPTPVVALDAVGNPINPLLSDELASKTIADEYSNSPVTGAAASATGSATGVTMPPRSLEDILIYEPEAIAAFYRKRPFQILFRLINIFWIAFSYVFGLLWDKLTGRQKVNEPKRAVGLRNMLTKLGPAYIKVGQALSTRPDLVSPTTMAEMVKLQDQLPAFSNEIAMRFIEEEIGSPPSDVYAYLSPNPIAAASLGQVYKGELKTGEIVAVKVQRPGLADQITKDIYIIRAIAGWATHNIKQIRSDLVSIVDEFGTRIFEEMDYNHEGANAERFAKLYGYLPEIVVPGIYPQYTGRRVLTMEWIDGVKLTALDELAARGIDPTHVIEVGVQCSLRQLLEHGFFHADPHPGNLLVTEDGKLAYLDFGMMCDVEPYQRYGLIEAIVHMVNRDFEGLAQDYVDLEFLTPDTDLSPIIPALADVFNNALGASVAEMNLKSITDDFSALMYEYPFRVPAYYALIIRSLVTLDGIAITVDPDFKVLSKAYPYVARRLLTDPAPQLRQSLQELLFQDGSFRWNRLENLMNNARSSDNYSLDDVLNQAIEYLFSERGEFLRLRIAEELAKEIDKAGYGLVKQVARALKIPGQAQSYVGQPTGAGVQSNWDQIVRVLKILRDTPGVDASLVANVVPKLIARSEARDIGRRVVNGVVQRAIARLIREFFVPEPVAVPTALPAIRVA</sequence>
<comment type="caution">
    <text evidence="4">The sequence shown here is derived from an EMBL/GenBank/DDBJ whole genome shotgun (WGS) entry which is preliminary data.</text>
</comment>
<dbReference type="InterPro" id="IPR000719">
    <property type="entry name" value="Prot_kinase_dom"/>
</dbReference>
<dbReference type="InterPro" id="IPR011009">
    <property type="entry name" value="Kinase-like_dom_sf"/>
</dbReference>
<organism evidence="4 5">
    <name type="scientific">Leptolyngbya foveolarum</name>
    <dbReference type="NCBI Taxonomy" id="47253"/>
    <lineage>
        <taxon>Bacteria</taxon>
        <taxon>Bacillati</taxon>
        <taxon>Cyanobacteriota</taxon>
        <taxon>Cyanophyceae</taxon>
        <taxon>Leptolyngbyales</taxon>
        <taxon>Leptolyngbyaceae</taxon>
        <taxon>Leptolyngbya group</taxon>
        <taxon>Leptolyngbya</taxon>
    </lineage>
</organism>